<dbReference type="Pfam" id="PF00535">
    <property type="entry name" value="Glycos_transf_2"/>
    <property type="match status" value="1"/>
</dbReference>
<dbReference type="SMR" id="A0A6G9Q4V8"/>
<name>A0A6G9Q4V8_LENHI</name>
<dbReference type="InterPro" id="IPR001173">
    <property type="entry name" value="Glyco_trans_2-like"/>
</dbReference>
<accession>A0A6G9Q4V8</accession>
<dbReference type="EMBL" id="CP047121">
    <property type="protein sequence ID" value="QHB52116.1"/>
    <property type="molecule type" value="Genomic_DNA"/>
</dbReference>
<dbReference type="InterPro" id="IPR050256">
    <property type="entry name" value="Glycosyltransferase_2"/>
</dbReference>
<evidence type="ECO:0000313" key="1">
    <source>
        <dbReference type="EMBL" id="QHB52116.1"/>
    </source>
</evidence>
<dbReference type="GO" id="GO:0016740">
    <property type="term" value="F:transferase activity"/>
    <property type="evidence" value="ECO:0007669"/>
    <property type="project" value="UniProtKB-KW"/>
</dbReference>
<sequence>MTLISLVVPCYNEQASIPIFYKTVEKILTQFANHSGHYQWEYWFINDGSTDKTLDELEILNTKDPNRVHYIDFTRNFGKEAALLAGFTQADGQYIGVMDVDLQDPPELLPKMIELLDTTDNDVIATQRTGRNGEPRIRSWCSDRFYSLINKISKVKMRSGVRDYRLMRRSVVTAIISLPEYNRFSKGIFSWVGFKTKYLTFPHHDRVAGKTHWSFSQLVSYSLDGIMDFSAVPLAIASWIGIISFILAIFGLIFIVVRALIYGDPTIGWPSLVTIILMVGGIQLLCLGIIGKYISKIYLETKHRPLYLIKKER</sequence>
<dbReference type="Gene3D" id="3.90.550.10">
    <property type="entry name" value="Spore Coat Polysaccharide Biosynthesis Protein SpsA, Chain A"/>
    <property type="match status" value="1"/>
</dbReference>
<dbReference type="RefSeq" id="WP_003554105.1">
    <property type="nucleotide sequence ID" value="NZ_CABKOL010000102.1"/>
</dbReference>
<reference evidence="1 2" key="1">
    <citation type="submission" date="2019-12" db="EMBL/GenBank/DDBJ databases">
        <title>Lactobacillus hilgardii FLUB.</title>
        <authorList>
            <person name="Gustaw K."/>
        </authorList>
    </citation>
    <scope>NUCLEOTIDE SEQUENCE [LARGE SCALE GENOMIC DNA]</scope>
    <source>
        <strain evidence="1 2">FLUB</strain>
    </source>
</reference>
<evidence type="ECO:0000313" key="2">
    <source>
        <dbReference type="Proteomes" id="UP000465035"/>
    </source>
</evidence>
<dbReference type="PANTHER" id="PTHR48090:SF8">
    <property type="entry name" value="GLYCOSYLTRANSFERASE CSBB-RELATED"/>
    <property type="match status" value="1"/>
</dbReference>
<gene>
    <name evidence="1" type="ORF">GQR93_07915</name>
</gene>
<dbReference type="Proteomes" id="UP000465035">
    <property type="component" value="Chromosome"/>
</dbReference>
<dbReference type="PANTHER" id="PTHR48090">
    <property type="entry name" value="UNDECAPRENYL-PHOSPHATE 4-DEOXY-4-FORMAMIDO-L-ARABINOSE TRANSFERASE-RELATED"/>
    <property type="match status" value="1"/>
</dbReference>
<dbReference type="GeneID" id="69058285"/>
<organism evidence="1 2">
    <name type="scientific">Lentilactobacillus hilgardii</name>
    <name type="common">Lactobacillus hilgardii</name>
    <dbReference type="NCBI Taxonomy" id="1588"/>
    <lineage>
        <taxon>Bacteria</taxon>
        <taxon>Bacillati</taxon>
        <taxon>Bacillota</taxon>
        <taxon>Bacilli</taxon>
        <taxon>Lactobacillales</taxon>
        <taxon>Lactobacillaceae</taxon>
        <taxon>Lentilactobacillus</taxon>
    </lineage>
</organism>
<proteinExistence type="predicted"/>
<dbReference type="AlphaFoldDB" id="A0A6G9Q4V8"/>
<keyword evidence="1" id="KW-0808">Transferase</keyword>
<dbReference type="CDD" id="cd04187">
    <property type="entry name" value="DPM1_like_bac"/>
    <property type="match status" value="1"/>
</dbReference>
<dbReference type="GO" id="GO:0005886">
    <property type="term" value="C:plasma membrane"/>
    <property type="evidence" value="ECO:0007669"/>
    <property type="project" value="TreeGrafter"/>
</dbReference>
<dbReference type="InterPro" id="IPR029044">
    <property type="entry name" value="Nucleotide-diphossugar_trans"/>
</dbReference>
<dbReference type="SUPFAM" id="SSF53448">
    <property type="entry name" value="Nucleotide-diphospho-sugar transferases"/>
    <property type="match status" value="1"/>
</dbReference>
<protein>
    <submittedName>
        <fullName evidence="1">Glycosyltransferase</fullName>
    </submittedName>
</protein>